<gene>
    <name evidence="9" type="ORF">ANTHELSMS3_00296</name>
</gene>
<dbReference type="EMBL" id="CP022540">
    <property type="protein sequence ID" value="ASP19020.1"/>
    <property type="molecule type" value="Genomic_DNA"/>
</dbReference>
<dbReference type="InterPro" id="IPR012340">
    <property type="entry name" value="NA-bd_OB-fold"/>
</dbReference>
<dbReference type="InterPro" id="IPR012156">
    <property type="entry name" value="Cold_shock_CspA"/>
</dbReference>
<dbReference type="GO" id="GO:0005829">
    <property type="term" value="C:cytosol"/>
    <property type="evidence" value="ECO:0007669"/>
    <property type="project" value="UniProtKB-ARBA"/>
</dbReference>
<dbReference type="RefSeq" id="WP_094036854.1">
    <property type="nucleotide sequence ID" value="NZ_CP022540.1"/>
</dbReference>
<organism evidence="9 10">
    <name type="scientific">Antarctobacter heliothermus</name>
    <dbReference type="NCBI Taxonomy" id="74033"/>
    <lineage>
        <taxon>Bacteria</taxon>
        <taxon>Pseudomonadati</taxon>
        <taxon>Pseudomonadota</taxon>
        <taxon>Alphaproteobacteria</taxon>
        <taxon>Rhodobacterales</taxon>
        <taxon>Roseobacteraceae</taxon>
        <taxon>Antarctobacter</taxon>
    </lineage>
</organism>
<protein>
    <submittedName>
        <fullName evidence="9">Cold shock protein CspA</fullName>
    </submittedName>
</protein>
<evidence type="ECO:0000256" key="5">
    <source>
        <dbReference type="ARBA" id="ARBA00023159"/>
    </source>
</evidence>
<accession>A0A222DYK4</accession>
<dbReference type="KEGG" id="aht:ANTHELSMS3_00296"/>
<evidence type="ECO:0000259" key="8">
    <source>
        <dbReference type="PROSITE" id="PS51857"/>
    </source>
</evidence>
<sequence length="68" mass="7246">MATGTVKWFNTTKGFGFIAPEGGGKDVFVHISAVERSGLTGLADNQKVSFELQTGRDGRESASDIELL</sequence>
<keyword evidence="2" id="KW-0963">Cytoplasm</keyword>
<dbReference type="AlphaFoldDB" id="A0A222DYK4"/>
<dbReference type="CDD" id="cd04458">
    <property type="entry name" value="CSP_CDS"/>
    <property type="match status" value="1"/>
</dbReference>
<dbReference type="OrthoDB" id="9801074at2"/>
<evidence type="ECO:0000313" key="9">
    <source>
        <dbReference type="EMBL" id="ASP19020.1"/>
    </source>
</evidence>
<dbReference type="PRINTS" id="PR00050">
    <property type="entry name" value="COLDSHOCK"/>
</dbReference>
<dbReference type="FunFam" id="2.40.50.140:FF:000006">
    <property type="entry name" value="Cold shock protein CspC"/>
    <property type="match status" value="1"/>
</dbReference>
<dbReference type="PROSITE" id="PS51857">
    <property type="entry name" value="CSD_2"/>
    <property type="match status" value="1"/>
</dbReference>
<evidence type="ECO:0000256" key="1">
    <source>
        <dbReference type="ARBA" id="ARBA00004496"/>
    </source>
</evidence>
<dbReference type="PROSITE" id="PS00352">
    <property type="entry name" value="CSD_1"/>
    <property type="match status" value="1"/>
</dbReference>
<dbReference type="Gene3D" id="2.40.50.140">
    <property type="entry name" value="Nucleic acid-binding proteins"/>
    <property type="match status" value="1"/>
</dbReference>
<reference evidence="9 10" key="1">
    <citation type="submission" date="2017-07" db="EMBL/GenBank/DDBJ databases">
        <title>Genome Sequence of Antarctobacter heliothermus Strain SMS3 Isolated from a culture of the Diatom Skeletonema marinoi.</title>
        <authorList>
            <person name="Topel M."/>
            <person name="Pinder M.I.M."/>
            <person name="Johansson O.N."/>
            <person name="Kourtchenko O."/>
            <person name="Godhe A."/>
            <person name="Clarke A.K."/>
        </authorList>
    </citation>
    <scope>NUCLEOTIDE SEQUENCE [LARGE SCALE GENOMIC DNA]</scope>
    <source>
        <strain evidence="9 10">SMS3</strain>
    </source>
</reference>
<keyword evidence="6" id="KW-0804">Transcription</keyword>
<dbReference type="GO" id="GO:0003677">
    <property type="term" value="F:DNA binding"/>
    <property type="evidence" value="ECO:0007669"/>
    <property type="project" value="UniProtKB-KW"/>
</dbReference>
<keyword evidence="5" id="KW-0010">Activator</keyword>
<dbReference type="PANTHER" id="PTHR46565:SF20">
    <property type="entry name" value="COLD SHOCK DOMAIN-CONTAINING PROTEIN 4"/>
    <property type="match status" value="1"/>
</dbReference>
<evidence type="ECO:0000256" key="2">
    <source>
        <dbReference type="ARBA" id="ARBA00022490"/>
    </source>
</evidence>
<dbReference type="SMART" id="SM00357">
    <property type="entry name" value="CSP"/>
    <property type="match status" value="1"/>
</dbReference>
<dbReference type="InterPro" id="IPR002059">
    <property type="entry name" value="CSP_DNA-bd"/>
</dbReference>
<keyword evidence="4" id="KW-0238">DNA-binding</keyword>
<evidence type="ECO:0000256" key="7">
    <source>
        <dbReference type="RuleBase" id="RU000408"/>
    </source>
</evidence>
<evidence type="ECO:0000256" key="4">
    <source>
        <dbReference type="ARBA" id="ARBA00023125"/>
    </source>
</evidence>
<dbReference type="SUPFAM" id="SSF50249">
    <property type="entry name" value="Nucleic acid-binding proteins"/>
    <property type="match status" value="1"/>
</dbReference>
<evidence type="ECO:0000256" key="3">
    <source>
        <dbReference type="ARBA" id="ARBA00023015"/>
    </source>
</evidence>
<name>A0A222DYK4_9RHOB</name>
<feature type="domain" description="CSD" evidence="8">
    <location>
        <begin position="1"/>
        <end position="67"/>
    </location>
</feature>
<evidence type="ECO:0000256" key="6">
    <source>
        <dbReference type="ARBA" id="ARBA00023163"/>
    </source>
</evidence>
<keyword evidence="3" id="KW-0805">Transcription regulation</keyword>
<dbReference type="Proteomes" id="UP000203589">
    <property type="component" value="Chromosome"/>
</dbReference>
<dbReference type="Pfam" id="PF00313">
    <property type="entry name" value="CSD"/>
    <property type="match status" value="1"/>
</dbReference>
<evidence type="ECO:0000313" key="10">
    <source>
        <dbReference type="Proteomes" id="UP000203589"/>
    </source>
</evidence>
<proteinExistence type="predicted"/>
<dbReference type="PIRSF" id="PIRSF002599">
    <property type="entry name" value="Cold_shock_A"/>
    <property type="match status" value="1"/>
</dbReference>
<keyword evidence="10" id="KW-1185">Reference proteome</keyword>
<comment type="subcellular location">
    <subcellularLocation>
        <location evidence="1 7">Cytoplasm</location>
    </subcellularLocation>
</comment>
<dbReference type="InterPro" id="IPR019844">
    <property type="entry name" value="CSD_CS"/>
</dbReference>
<dbReference type="InterPro" id="IPR011129">
    <property type="entry name" value="CSD"/>
</dbReference>
<dbReference type="PANTHER" id="PTHR46565">
    <property type="entry name" value="COLD SHOCK DOMAIN PROTEIN 2"/>
    <property type="match status" value="1"/>
</dbReference>